<feature type="compositionally biased region" description="Polar residues" evidence="1">
    <location>
        <begin position="103"/>
        <end position="112"/>
    </location>
</feature>
<evidence type="ECO:0000313" key="4">
    <source>
        <dbReference type="Proteomes" id="UP001215598"/>
    </source>
</evidence>
<comment type="caution">
    <text evidence="3">The sequence shown here is derived from an EMBL/GenBank/DDBJ whole genome shotgun (WGS) entry which is preliminary data.</text>
</comment>
<feature type="compositionally biased region" description="Basic and acidic residues" evidence="1">
    <location>
        <begin position="262"/>
        <end position="277"/>
    </location>
</feature>
<evidence type="ECO:0000313" key="3">
    <source>
        <dbReference type="EMBL" id="KAJ7743570.1"/>
    </source>
</evidence>
<name>A0AAD7N360_9AGAR</name>
<protein>
    <recommendedName>
        <fullName evidence="2">DUF6532 domain-containing protein</fullName>
    </recommendedName>
</protein>
<feature type="domain" description="DUF6532" evidence="2">
    <location>
        <begin position="372"/>
        <end position="592"/>
    </location>
</feature>
<dbReference type="AlphaFoldDB" id="A0AAD7N360"/>
<proteinExistence type="predicted"/>
<sequence length="644" mass="70756">MSTPRLAFPANPRRPQATGRGERETQVTPGLKALQDQQKKNKEKADKAKATRQANRAAAGAPLTPTTAQNRPPLQTPLPHPAQATPPAPSSNFRPRVGPGASPSATQHSSSPFAVHHSSPLGPRLTAPSGLVYTSTPPSSILTQARTPSTSVPQHYEPTYPDYSSGLLRPSVHQNYEPQYHDYRALATPDADGLNLISAAHFRAMMQTLDPEAQAQMQDIVNMKFPASADSGQPGDQSEFEFMGSDGAAPAGEEEDAPAAGARHDDNAGATDGHDNGAGDEELWNTPQDDDDDDLQVHANAQSSLQVEVHDVVVRRKQKRKRNVVQADTDTEDAPPSGKSRKKRSGHRQVSRSVKDLPTDRRRIVEAGFTSVQKAICLTNPWPTASPSGDPAADDDEFEEIIENAWDDGVDDLGLEPESYNAKEMSTKERNLASYPLILLRSRIPQVRGSVMTEADKLVTVCFKFVDVTELSDPTLENIAAAEEKNRQLVADLEGCFMYKVPTDTSDIGTIGRHCVFQRLLNAAFFAEKGTKRRAFYFAGMDELPLETFGLFMDAVVCGIDRWKTGRHKVVDFDAEQYGRIHKDSMTFLQAWVSEYQRDVHPVNLAQQCLRDLLTNARKLVEVPAEKNPSRHAMFPLHVFSAQS</sequence>
<dbReference type="EMBL" id="JARKIB010000090">
    <property type="protein sequence ID" value="KAJ7743570.1"/>
    <property type="molecule type" value="Genomic_DNA"/>
</dbReference>
<feature type="region of interest" description="Disordered" evidence="1">
    <location>
        <begin position="226"/>
        <end position="359"/>
    </location>
</feature>
<evidence type="ECO:0000256" key="1">
    <source>
        <dbReference type="SAM" id="MobiDB-lite"/>
    </source>
</evidence>
<evidence type="ECO:0000259" key="2">
    <source>
        <dbReference type="Pfam" id="PF20149"/>
    </source>
</evidence>
<feature type="compositionally biased region" description="Basic and acidic residues" evidence="1">
    <location>
        <begin position="37"/>
        <end position="49"/>
    </location>
</feature>
<feature type="compositionally biased region" description="Acidic residues" evidence="1">
    <location>
        <begin position="278"/>
        <end position="294"/>
    </location>
</feature>
<gene>
    <name evidence="3" type="ORF">B0H16DRAFT_1859527</name>
</gene>
<feature type="compositionally biased region" description="Pro residues" evidence="1">
    <location>
        <begin position="74"/>
        <end position="89"/>
    </location>
</feature>
<feature type="compositionally biased region" description="Basic residues" evidence="1">
    <location>
        <begin position="339"/>
        <end position="350"/>
    </location>
</feature>
<accession>A0AAD7N360</accession>
<feature type="region of interest" description="Disordered" evidence="1">
    <location>
        <begin position="1"/>
        <end position="170"/>
    </location>
</feature>
<keyword evidence="4" id="KW-1185">Reference proteome</keyword>
<dbReference type="Pfam" id="PF20149">
    <property type="entry name" value="DUF6532"/>
    <property type="match status" value="1"/>
</dbReference>
<dbReference type="Proteomes" id="UP001215598">
    <property type="component" value="Unassembled WGS sequence"/>
</dbReference>
<feature type="compositionally biased region" description="Polar residues" evidence="1">
    <location>
        <begin position="132"/>
        <end position="153"/>
    </location>
</feature>
<organism evidence="3 4">
    <name type="scientific">Mycena metata</name>
    <dbReference type="NCBI Taxonomy" id="1033252"/>
    <lineage>
        <taxon>Eukaryota</taxon>
        <taxon>Fungi</taxon>
        <taxon>Dikarya</taxon>
        <taxon>Basidiomycota</taxon>
        <taxon>Agaricomycotina</taxon>
        <taxon>Agaricomycetes</taxon>
        <taxon>Agaricomycetidae</taxon>
        <taxon>Agaricales</taxon>
        <taxon>Marasmiineae</taxon>
        <taxon>Mycenaceae</taxon>
        <taxon>Mycena</taxon>
    </lineage>
</organism>
<feature type="compositionally biased region" description="Low complexity" evidence="1">
    <location>
        <begin position="51"/>
        <end position="68"/>
    </location>
</feature>
<dbReference type="InterPro" id="IPR045341">
    <property type="entry name" value="DUF6532"/>
</dbReference>
<reference evidence="3" key="1">
    <citation type="submission" date="2023-03" db="EMBL/GenBank/DDBJ databases">
        <title>Massive genome expansion in bonnet fungi (Mycena s.s.) driven by repeated elements and novel gene families across ecological guilds.</title>
        <authorList>
            <consortium name="Lawrence Berkeley National Laboratory"/>
            <person name="Harder C.B."/>
            <person name="Miyauchi S."/>
            <person name="Viragh M."/>
            <person name="Kuo A."/>
            <person name="Thoen E."/>
            <person name="Andreopoulos B."/>
            <person name="Lu D."/>
            <person name="Skrede I."/>
            <person name="Drula E."/>
            <person name="Henrissat B."/>
            <person name="Morin E."/>
            <person name="Kohler A."/>
            <person name="Barry K."/>
            <person name="LaButti K."/>
            <person name="Morin E."/>
            <person name="Salamov A."/>
            <person name="Lipzen A."/>
            <person name="Mereny Z."/>
            <person name="Hegedus B."/>
            <person name="Baldrian P."/>
            <person name="Stursova M."/>
            <person name="Weitz H."/>
            <person name="Taylor A."/>
            <person name="Grigoriev I.V."/>
            <person name="Nagy L.G."/>
            <person name="Martin F."/>
            <person name="Kauserud H."/>
        </authorList>
    </citation>
    <scope>NUCLEOTIDE SEQUENCE</scope>
    <source>
        <strain evidence="3">CBHHK182m</strain>
    </source>
</reference>